<name>A0A4U1CYX0_9BACI</name>
<comment type="caution">
    <text evidence="1">The sequence shown here is derived from an EMBL/GenBank/DDBJ whole genome shotgun (WGS) entry which is preliminary data.</text>
</comment>
<gene>
    <name evidence="1" type="ORF">FA727_21655</name>
</gene>
<protein>
    <submittedName>
        <fullName evidence="1">DGQHR domain-containing protein</fullName>
    </submittedName>
</protein>
<organism evidence="1 2">
    <name type="scientific">Robertmurraya kyonggiensis</name>
    <dbReference type="NCBI Taxonomy" id="1037680"/>
    <lineage>
        <taxon>Bacteria</taxon>
        <taxon>Bacillati</taxon>
        <taxon>Bacillota</taxon>
        <taxon>Bacilli</taxon>
        <taxon>Bacillales</taxon>
        <taxon>Bacillaceae</taxon>
        <taxon>Robertmurraya</taxon>
    </lineage>
</organism>
<reference evidence="1 2" key="1">
    <citation type="journal article" date="2011" name="J. Microbiol.">
        <title>Bacillus kyonggiensis sp. nov., isolated from soil of a lettuce field.</title>
        <authorList>
            <person name="Dong K."/>
            <person name="Lee S."/>
        </authorList>
    </citation>
    <scope>NUCLEOTIDE SEQUENCE [LARGE SCALE GENOMIC DNA]</scope>
    <source>
        <strain evidence="1 2">NB22</strain>
    </source>
</reference>
<dbReference type="CDD" id="cd16413">
    <property type="entry name" value="DGQHR_domain"/>
    <property type="match status" value="1"/>
</dbReference>
<proteinExistence type="predicted"/>
<evidence type="ECO:0000313" key="1">
    <source>
        <dbReference type="EMBL" id="TKC14369.1"/>
    </source>
</evidence>
<dbReference type="AlphaFoldDB" id="A0A4U1CYX0"/>
<sequence>MRDFLPSNIVIENVLQFKMRGRVAYQGFVSSQVAINFSYSKPYNDPSGKGYQRPINKRRSIEFADYLSQGEDSLYTPILLNAAGNWEFHAYNKERPLFGRLILKKKASLMDGQHRLSGIEEYVKKTDTTLNVPFLTFHYLDEDEEIKLFDIINTKAKGIGTSLSRYLNRNNDDISWVATNLILRPESPFFSKGTLIGKRNKEKHITLQNLYNIILLLIKKSDLEDLSKEKILSIALFYFNTIKETLPNEWEDFKSYRLTHIISLNALAIAGNEIINENFLCKSQQPNSSKIQSLLKNLKQIDWSSNGDLRYLKGVSGSRFLAQDIINCMS</sequence>
<evidence type="ECO:0000313" key="2">
    <source>
        <dbReference type="Proteomes" id="UP000307756"/>
    </source>
</evidence>
<dbReference type="EMBL" id="SWBM01000009">
    <property type="protein sequence ID" value="TKC14369.1"/>
    <property type="molecule type" value="Genomic_DNA"/>
</dbReference>
<dbReference type="InterPro" id="IPR017601">
    <property type="entry name" value="DGQHR-contain_dom"/>
</dbReference>
<dbReference type="OrthoDB" id="9789139at2"/>
<keyword evidence="2" id="KW-1185">Reference proteome</keyword>
<dbReference type="InterPro" id="IPR017642">
    <property type="entry name" value="DNA_S_mod_DndB"/>
</dbReference>
<dbReference type="Proteomes" id="UP000307756">
    <property type="component" value="Unassembled WGS sequence"/>
</dbReference>
<dbReference type="Pfam" id="PF14072">
    <property type="entry name" value="DndB"/>
    <property type="match status" value="1"/>
</dbReference>
<accession>A0A4U1CYX0</accession>
<dbReference type="RefSeq" id="WP_136833572.1">
    <property type="nucleotide sequence ID" value="NZ_SWBM01000009.1"/>
</dbReference>
<dbReference type="NCBIfam" id="TIGR03187">
    <property type="entry name" value="DGQHR"/>
    <property type="match status" value="1"/>
</dbReference>